<dbReference type="GeneID" id="17304953"/>
<dbReference type="HOGENOM" id="CLU_518241_0_0_1"/>
<dbReference type="AlphaFoldDB" id="L1JJS1"/>
<feature type="compositionally biased region" description="Polar residues" evidence="2">
    <location>
        <begin position="49"/>
        <end position="62"/>
    </location>
</feature>
<dbReference type="PANTHER" id="PTHR22765">
    <property type="entry name" value="RING FINGER AND PROTEASE ASSOCIATED DOMAIN-CONTAINING"/>
    <property type="match status" value="1"/>
</dbReference>
<dbReference type="OrthoDB" id="8062037at2759"/>
<dbReference type="PROSITE" id="PS50089">
    <property type="entry name" value="ZF_RING_2"/>
    <property type="match status" value="1"/>
</dbReference>
<dbReference type="InterPro" id="IPR001841">
    <property type="entry name" value="Znf_RING"/>
</dbReference>
<evidence type="ECO:0000256" key="1">
    <source>
        <dbReference type="PROSITE-ProRule" id="PRU00175"/>
    </source>
</evidence>
<dbReference type="SMART" id="SM00184">
    <property type="entry name" value="RING"/>
    <property type="match status" value="1"/>
</dbReference>
<dbReference type="InterPro" id="IPR051826">
    <property type="entry name" value="E3_ubiquitin-ligase_domain"/>
</dbReference>
<reference evidence="4 6" key="1">
    <citation type="journal article" date="2012" name="Nature">
        <title>Algal genomes reveal evolutionary mosaicism and the fate of nucleomorphs.</title>
        <authorList>
            <consortium name="DOE Joint Genome Institute"/>
            <person name="Curtis B.A."/>
            <person name="Tanifuji G."/>
            <person name="Burki F."/>
            <person name="Gruber A."/>
            <person name="Irimia M."/>
            <person name="Maruyama S."/>
            <person name="Arias M.C."/>
            <person name="Ball S.G."/>
            <person name="Gile G.H."/>
            <person name="Hirakawa Y."/>
            <person name="Hopkins J.F."/>
            <person name="Kuo A."/>
            <person name="Rensing S.A."/>
            <person name="Schmutz J."/>
            <person name="Symeonidi A."/>
            <person name="Elias M."/>
            <person name="Eveleigh R.J."/>
            <person name="Herman E.K."/>
            <person name="Klute M.J."/>
            <person name="Nakayama T."/>
            <person name="Obornik M."/>
            <person name="Reyes-Prieto A."/>
            <person name="Armbrust E.V."/>
            <person name="Aves S.J."/>
            <person name="Beiko R.G."/>
            <person name="Coutinho P."/>
            <person name="Dacks J.B."/>
            <person name="Durnford D.G."/>
            <person name="Fast N.M."/>
            <person name="Green B.R."/>
            <person name="Grisdale C.J."/>
            <person name="Hempel F."/>
            <person name="Henrissat B."/>
            <person name="Hoppner M.P."/>
            <person name="Ishida K."/>
            <person name="Kim E."/>
            <person name="Koreny L."/>
            <person name="Kroth P.G."/>
            <person name="Liu Y."/>
            <person name="Malik S.B."/>
            <person name="Maier U.G."/>
            <person name="McRose D."/>
            <person name="Mock T."/>
            <person name="Neilson J.A."/>
            <person name="Onodera N.T."/>
            <person name="Poole A.M."/>
            <person name="Pritham E.J."/>
            <person name="Richards T.A."/>
            <person name="Rocap G."/>
            <person name="Roy S.W."/>
            <person name="Sarai C."/>
            <person name="Schaack S."/>
            <person name="Shirato S."/>
            <person name="Slamovits C.H."/>
            <person name="Spencer D.F."/>
            <person name="Suzuki S."/>
            <person name="Worden A.Z."/>
            <person name="Zauner S."/>
            <person name="Barry K."/>
            <person name="Bell C."/>
            <person name="Bharti A.K."/>
            <person name="Crow J.A."/>
            <person name="Grimwood J."/>
            <person name="Kramer R."/>
            <person name="Lindquist E."/>
            <person name="Lucas S."/>
            <person name="Salamov A."/>
            <person name="McFadden G.I."/>
            <person name="Lane C.E."/>
            <person name="Keeling P.J."/>
            <person name="Gray M.W."/>
            <person name="Grigoriev I.V."/>
            <person name="Archibald J.M."/>
        </authorList>
    </citation>
    <scope>NUCLEOTIDE SEQUENCE</scope>
    <source>
        <strain evidence="4 6">CCMP2712</strain>
    </source>
</reference>
<evidence type="ECO:0000259" key="3">
    <source>
        <dbReference type="PROSITE" id="PS50089"/>
    </source>
</evidence>
<dbReference type="PANTHER" id="PTHR22765:SF272">
    <property type="entry name" value="E3 UBIQUITIN-PROTEIN LIGASE PRAJA-2"/>
    <property type="match status" value="1"/>
</dbReference>
<gene>
    <name evidence="4" type="ORF">GUITHDRAFT_162453</name>
</gene>
<feature type="region of interest" description="Disordered" evidence="2">
    <location>
        <begin position="409"/>
        <end position="526"/>
    </location>
</feature>
<dbReference type="EMBL" id="JH992986">
    <property type="protein sequence ID" value="EKX48315.1"/>
    <property type="molecule type" value="Genomic_DNA"/>
</dbReference>
<protein>
    <recommendedName>
        <fullName evidence="3">RING-type domain-containing protein</fullName>
    </recommendedName>
</protein>
<feature type="compositionally biased region" description="Polar residues" evidence="2">
    <location>
        <begin position="409"/>
        <end position="422"/>
    </location>
</feature>
<dbReference type="PaxDb" id="55529-EKX48315"/>
<feature type="domain" description="RING-type" evidence="3">
    <location>
        <begin position="256"/>
        <end position="297"/>
    </location>
</feature>
<dbReference type="KEGG" id="gtt:GUITHDRAFT_162453"/>
<dbReference type="GO" id="GO:0008270">
    <property type="term" value="F:zinc ion binding"/>
    <property type="evidence" value="ECO:0007669"/>
    <property type="project" value="UniProtKB-KW"/>
</dbReference>
<feature type="compositionally biased region" description="Polar residues" evidence="2">
    <location>
        <begin position="439"/>
        <end position="452"/>
    </location>
</feature>
<dbReference type="STRING" id="905079.L1JJS1"/>
<dbReference type="Pfam" id="PF13639">
    <property type="entry name" value="zf-RING_2"/>
    <property type="match status" value="1"/>
</dbReference>
<feature type="compositionally biased region" description="Polar residues" evidence="2">
    <location>
        <begin position="72"/>
        <end position="91"/>
    </location>
</feature>
<proteinExistence type="predicted"/>
<dbReference type="eggNOG" id="KOG0800">
    <property type="taxonomic scope" value="Eukaryota"/>
</dbReference>
<dbReference type="Gene3D" id="3.30.40.10">
    <property type="entry name" value="Zinc/RING finger domain, C3HC4 (zinc finger)"/>
    <property type="match status" value="1"/>
</dbReference>
<keyword evidence="6" id="KW-1185">Reference proteome</keyword>
<sequence length="526" mass="56981">MPVPRPHTASATGTNTFEPRQTTTMQGVFVVLADLDIGSNTEDARANDRPSTNARSTGNVNSDVPMLIETLLQRSNPTNRANTDTRNSNPFLANVGQPMVFRLPPPGPGYNFASTSRRSSSASNNETGARPRNRSRTEASTQATNTNPRERTLSSMLQRSGVSALHQTFRFGSTTGTESSAQTGATDASSQTSTQPQRMHQFIQRTLNHFSAEALITDFIRHAIEAHRSRGNPPASDFAINKLDESIIVEALDAGCIVCQDDMEIGAVSLKMPCGHHFHRACLVPWLAEHNTCPICRCEIESNCPRYNQANYSKLKGELCSETISRHKSGGLSNFPEAPRIAQLQGRWLSSTDGIDASIMSGSGPRSVRMTLRMPVASIGAALQAVRQNSSNTDRSGIAAEFFASQRMGGQNENRQGHSQNVPDPIPPTVASTFDAIPNRNSEPSVANNQSARGRKRKSEDSVNHVSHVNVESSRRKRVYKRDNLPQEAEGTANASRAAGQGVVSDADLPISSRTRGASHGAQKKQ</sequence>
<evidence type="ECO:0000313" key="5">
    <source>
        <dbReference type="EnsemblProtists" id="EKX48315"/>
    </source>
</evidence>
<keyword evidence="1" id="KW-0862">Zinc</keyword>
<feature type="compositionally biased region" description="Polar residues" evidence="2">
    <location>
        <begin position="138"/>
        <end position="159"/>
    </location>
</feature>
<evidence type="ECO:0000313" key="4">
    <source>
        <dbReference type="EMBL" id="EKX48315.1"/>
    </source>
</evidence>
<keyword evidence="1" id="KW-0863">Zinc-finger</keyword>
<organism evidence="4">
    <name type="scientific">Guillardia theta (strain CCMP2712)</name>
    <name type="common">Cryptophyte</name>
    <dbReference type="NCBI Taxonomy" id="905079"/>
    <lineage>
        <taxon>Eukaryota</taxon>
        <taxon>Cryptophyceae</taxon>
        <taxon>Pyrenomonadales</taxon>
        <taxon>Geminigeraceae</taxon>
        <taxon>Guillardia</taxon>
    </lineage>
</organism>
<reference evidence="6" key="2">
    <citation type="submission" date="2012-11" db="EMBL/GenBank/DDBJ databases">
        <authorList>
            <person name="Kuo A."/>
            <person name="Curtis B.A."/>
            <person name="Tanifuji G."/>
            <person name="Burki F."/>
            <person name="Gruber A."/>
            <person name="Irimia M."/>
            <person name="Maruyama S."/>
            <person name="Arias M.C."/>
            <person name="Ball S.G."/>
            <person name="Gile G.H."/>
            <person name="Hirakawa Y."/>
            <person name="Hopkins J.F."/>
            <person name="Rensing S.A."/>
            <person name="Schmutz J."/>
            <person name="Symeonidi A."/>
            <person name="Elias M."/>
            <person name="Eveleigh R.J."/>
            <person name="Herman E.K."/>
            <person name="Klute M.J."/>
            <person name="Nakayama T."/>
            <person name="Obornik M."/>
            <person name="Reyes-Prieto A."/>
            <person name="Armbrust E.V."/>
            <person name="Aves S.J."/>
            <person name="Beiko R.G."/>
            <person name="Coutinho P."/>
            <person name="Dacks J.B."/>
            <person name="Durnford D.G."/>
            <person name="Fast N.M."/>
            <person name="Green B.R."/>
            <person name="Grisdale C."/>
            <person name="Hempe F."/>
            <person name="Henrissat B."/>
            <person name="Hoppner M.P."/>
            <person name="Ishida K.-I."/>
            <person name="Kim E."/>
            <person name="Koreny L."/>
            <person name="Kroth P.G."/>
            <person name="Liu Y."/>
            <person name="Malik S.-B."/>
            <person name="Maier U.G."/>
            <person name="McRose D."/>
            <person name="Mock T."/>
            <person name="Neilson J.A."/>
            <person name="Onodera N.T."/>
            <person name="Poole A.M."/>
            <person name="Pritham E.J."/>
            <person name="Richards T.A."/>
            <person name="Rocap G."/>
            <person name="Roy S.W."/>
            <person name="Sarai C."/>
            <person name="Schaack S."/>
            <person name="Shirato S."/>
            <person name="Slamovits C.H."/>
            <person name="Spencer D.F."/>
            <person name="Suzuki S."/>
            <person name="Worden A.Z."/>
            <person name="Zauner S."/>
            <person name="Barry K."/>
            <person name="Bell C."/>
            <person name="Bharti A.K."/>
            <person name="Crow J.A."/>
            <person name="Grimwood J."/>
            <person name="Kramer R."/>
            <person name="Lindquist E."/>
            <person name="Lucas S."/>
            <person name="Salamov A."/>
            <person name="McFadden G.I."/>
            <person name="Lane C.E."/>
            <person name="Keeling P.J."/>
            <person name="Gray M.W."/>
            <person name="Grigoriev I.V."/>
            <person name="Archibald J.M."/>
        </authorList>
    </citation>
    <scope>NUCLEOTIDE SEQUENCE</scope>
    <source>
        <strain evidence="6">CCMP2712</strain>
    </source>
</reference>
<dbReference type="EnsemblProtists" id="EKX48315">
    <property type="protein sequence ID" value="EKX48315"/>
    <property type="gene ID" value="GUITHDRAFT_162453"/>
</dbReference>
<name>L1JJS1_GUITC</name>
<dbReference type="RefSeq" id="XP_005835295.1">
    <property type="nucleotide sequence ID" value="XM_005835238.1"/>
</dbReference>
<evidence type="ECO:0000313" key="6">
    <source>
        <dbReference type="Proteomes" id="UP000011087"/>
    </source>
</evidence>
<dbReference type="SUPFAM" id="SSF57850">
    <property type="entry name" value="RING/U-box"/>
    <property type="match status" value="1"/>
</dbReference>
<dbReference type="InterPro" id="IPR013083">
    <property type="entry name" value="Znf_RING/FYVE/PHD"/>
</dbReference>
<feature type="region of interest" description="Disordered" evidence="2">
    <location>
        <begin position="41"/>
        <end position="159"/>
    </location>
</feature>
<reference evidence="5" key="3">
    <citation type="submission" date="2015-06" db="UniProtKB">
        <authorList>
            <consortium name="EnsemblProtists"/>
        </authorList>
    </citation>
    <scope>IDENTIFICATION</scope>
</reference>
<keyword evidence="1" id="KW-0479">Metal-binding</keyword>
<feature type="compositionally biased region" description="Low complexity" evidence="2">
    <location>
        <begin position="113"/>
        <end position="123"/>
    </location>
</feature>
<dbReference type="GO" id="GO:0061630">
    <property type="term" value="F:ubiquitin protein ligase activity"/>
    <property type="evidence" value="ECO:0007669"/>
    <property type="project" value="TreeGrafter"/>
</dbReference>
<dbReference type="GO" id="GO:0006511">
    <property type="term" value="P:ubiquitin-dependent protein catabolic process"/>
    <property type="evidence" value="ECO:0007669"/>
    <property type="project" value="TreeGrafter"/>
</dbReference>
<evidence type="ECO:0000256" key="2">
    <source>
        <dbReference type="SAM" id="MobiDB-lite"/>
    </source>
</evidence>
<dbReference type="Proteomes" id="UP000011087">
    <property type="component" value="Unassembled WGS sequence"/>
</dbReference>
<feature type="region of interest" description="Disordered" evidence="2">
    <location>
        <begin position="173"/>
        <end position="199"/>
    </location>
</feature>
<accession>L1JJS1</accession>